<evidence type="ECO:0000256" key="1">
    <source>
        <dbReference type="SAM" id="MobiDB-lite"/>
    </source>
</evidence>
<organism evidence="2 3">
    <name type="scientific">Blepharisma stoltei</name>
    <dbReference type="NCBI Taxonomy" id="1481888"/>
    <lineage>
        <taxon>Eukaryota</taxon>
        <taxon>Sar</taxon>
        <taxon>Alveolata</taxon>
        <taxon>Ciliophora</taxon>
        <taxon>Postciliodesmatophora</taxon>
        <taxon>Heterotrichea</taxon>
        <taxon>Heterotrichida</taxon>
        <taxon>Blepharismidae</taxon>
        <taxon>Blepharisma</taxon>
    </lineage>
</organism>
<sequence>MNETSSLFTDSSASKSALKLNQGERSNLFAKLGASVITPHSSQNKSQNLKNDKGIRSSVVEDNKNEGIVLKDPTYGIEHIHGFRVANLGNNSLLKELDGYQDSQRQKYQKIDETPKPRGLASLRHPDPPNHAIETQVSIFSISDQDKLVKKPIGHAILLSGDLLITSNSIISSEQSEVFIRTFNNRPISIIKEKNFISNKNWNFTILSVANFSKDYEDIRTPFSLMQRSVVKMIDQDPWADMNVVNIDQKQFCFTSGRNEKFLPGSGVFTSNWELQGMYTHSISYLNFAVRFEPILAYLRLNRGPLYYPELENLIDPYINHIDHSKSSKHYQSYINSVQSLMKYFDPKTFINM</sequence>
<accession>A0AAU9J0E5</accession>
<protein>
    <recommendedName>
        <fullName evidence="4">Serine protease</fullName>
    </recommendedName>
</protein>
<comment type="caution">
    <text evidence="2">The sequence shown here is derived from an EMBL/GenBank/DDBJ whole genome shotgun (WGS) entry which is preliminary data.</text>
</comment>
<feature type="region of interest" description="Disordered" evidence="1">
    <location>
        <begin position="39"/>
        <end position="58"/>
    </location>
</feature>
<reference evidence="2" key="1">
    <citation type="submission" date="2021-09" db="EMBL/GenBank/DDBJ databases">
        <authorList>
            <consortium name="AG Swart"/>
            <person name="Singh M."/>
            <person name="Singh A."/>
            <person name="Seah K."/>
            <person name="Emmerich C."/>
        </authorList>
    </citation>
    <scope>NUCLEOTIDE SEQUENCE</scope>
    <source>
        <strain evidence="2">ATCC30299</strain>
    </source>
</reference>
<feature type="compositionally biased region" description="Polar residues" evidence="1">
    <location>
        <begin position="39"/>
        <end position="49"/>
    </location>
</feature>
<dbReference type="EMBL" id="CAJZBQ010000023">
    <property type="protein sequence ID" value="CAG9319746.1"/>
    <property type="molecule type" value="Genomic_DNA"/>
</dbReference>
<dbReference type="AlphaFoldDB" id="A0AAU9J0E5"/>
<proteinExistence type="predicted"/>
<feature type="region of interest" description="Disordered" evidence="1">
    <location>
        <begin position="104"/>
        <end position="128"/>
    </location>
</feature>
<keyword evidence="3" id="KW-1185">Reference proteome</keyword>
<dbReference type="Proteomes" id="UP001162131">
    <property type="component" value="Unassembled WGS sequence"/>
</dbReference>
<gene>
    <name evidence="2" type="ORF">BSTOLATCC_MIC24294</name>
</gene>
<evidence type="ECO:0000313" key="2">
    <source>
        <dbReference type="EMBL" id="CAG9319746.1"/>
    </source>
</evidence>
<name>A0AAU9J0E5_9CILI</name>
<evidence type="ECO:0000313" key="3">
    <source>
        <dbReference type="Proteomes" id="UP001162131"/>
    </source>
</evidence>
<evidence type="ECO:0008006" key="4">
    <source>
        <dbReference type="Google" id="ProtNLM"/>
    </source>
</evidence>